<dbReference type="RefSeq" id="WP_221468314.1">
    <property type="nucleotide sequence ID" value="NZ_JACHIW010000002.1"/>
</dbReference>
<gene>
    <name evidence="1" type="ORF">BJ970_006191</name>
</gene>
<proteinExistence type="predicted"/>
<evidence type="ECO:0000313" key="2">
    <source>
        <dbReference type="Proteomes" id="UP000584374"/>
    </source>
</evidence>
<sequence>MMLRKVSGCRDDDCPAVYVSDRGTAVVHGAHVPSAEGLTLGEGETAVELPPDIVLDAVTALAETSRRR</sequence>
<keyword evidence="2" id="KW-1185">Reference proteome</keyword>
<organism evidence="1 2">
    <name type="scientific">Saccharopolyspora phatthalungensis</name>
    <dbReference type="NCBI Taxonomy" id="664693"/>
    <lineage>
        <taxon>Bacteria</taxon>
        <taxon>Bacillati</taxon>
        <taxon>Actinomycetota</taxon>
        <taxon>Actinomycetes</taxon>
        <taxon>Pseudonocardiales</taxon>
        <taxon>Pseudonocardiaceae</taxon>
        <taxon>Saccharopolyspora</taxon>
    </lineage>
</organism>
<evidence type="ECO:0000313" key="1">
    <source>
        <dbReference type="EMBL" id="MBB5158592.1"/>
    </source>
</evidence>
<reference evidence="1 2" key="1">
    <citation type="submission" date="2020-08" db="EMBL/GenBank/DDBJ databases">
        <title>Sequencing the genomes of 1000 actinobacteria strains.</title>
        <authorList>
            <person name="Klenk H.-P."/>
        </authorList>
    </citation>
    <scope>NUCLEOTIDE SEQUENCE [LARGE SCALE GENOMIC DNA]</scope>
    <source>
        <strain evidence="1 2">DSM 45584</strain>
    </source>
</reference>
<accession>A0A840Q7V3</accession>
<dbReference type="Proteomes" id="UP000584374">
    <property type="component" value="Unassembled WGS sequence"/>
</dbReference>
<protein>
    <submittedName>
        <fullName evidence="1">Uncharacterized protein</fullName>
    </submittedName>
</protein>
<dbReference type="EMBL" id="JACHIW010000002">
    <property type="protein sequence ID" value="MBB5158592.1"/>
    <property type="molecule type" value="Genomic_DNA"/>
</dbReference>
<comment type="caution">
    <text evidence="1">The sequence shown here is derived from an EMBL/GenBank/DDBJ whole genome shotgun (WGS) entry which is preliminary data.</text>
</comment>
<dbReference type="AlphaFoldDB" id="A0A840Q7V3"/>
<name>A0A840Q7V3_9PSEU</name>